<protein>
    <recommendedName>
        <fullName evidence="3">Mos1 transposase HTH domain-containing protein</fullName>
    </recommendedName>
</protein>
<evidence type="ECO:0008006" key="3">
    <source>
        <dbReference type="Google" id="ProtNLM"/>
    </source>
</evidence>
<evidence type="ECO:0000313" key="1">
    <source>
        <dbReference type="EMBL" id="KZC13911.1"/>
    </source>
</evidence>
<evidence type="ECO:0000313" key="2">
    <source>
        <dbReference type="Proteomes" id="UP000076502"/>
    </source>
</evidence>
<dbReference type="Proteomes" id="UP000076502">
    <property type="component" value="Unassembled WGS sequence"/>
</dbReference>
<organism evidence="1 2">
    <name type="scientific">Dufourea novaeangliae</name>
    <name type="common">Sweat bee</name>
    <dbReference type="NCBI Taxonomy" id="178035"/>
    <lineage>
        <taxon>Eukaryota</taxon>
        <taxon>Metazoa</taxon>
        <taxon>Ecdysozoa</taxon>
        <taxon>Arthropoda</taxon>
        <taxon>Hexapoda</taxon>
        <taxon>Insecta</taxon>
        <taxon>Pterygota</taxon>
        <taxon>Neoptera</taxon>
        <taxon>Endopterygota</taxon>
        <taxon>Hymenoptera</taxon>
        <taxon>Apocrita</taxon>
        <taxon>Aculeata</taxon>
        <taxon>Apoidea</taxon>
        <taxon>Anthophila</taxon>
        <taxon>Halictidae</taxon>
        <taxon>Rophitinae</taxon>
        <taxon>Dufourea</taxon>
    </lineage>
</organism>
<reference evidence="1 2" key="1">
    <citation type="submission" date="2015-07" db="EMBL/GenBank/DDBJ databases">
        <title>The genome of Dufourea novaeangliae.</title>
        <authorList>
            <person name="Pan H."/>
            <person name="Kapheim K."/>
        </authorList>
    </citation>
    <scope>NUCLEOTIDE SEQUENCE [LARGE SCALE GENOMIC DNA]</scope>
    <source>
        <strain evidence="1">0120121106</strain>
        <tissue evidence="1">Whole body</tissue>
    </source>
</reference>
<feature type="non-terminal residue" evidence="1">
    <location>
        <position position="1"/>
    </location>
</feature>
<accession>A0A154PPV4</accession>
<dbReference type="EMBL" id="KQ435021">
    <property type="protein sequence ID" value="KZC13911.1"/>
    <property type="molecule type" value="Genomic_DNA"/>
</dbReference>
<sequence>HFRHILLFYFKKGNERLQTGREIYNEQMKCLIENNPCFKTREIVQILQVSESSGENRLHKLGYVNWLKNRTNILPYPIYISIRKTHKGSGTFRNTH</sequence>
<name>A0A154PPV4_DUFNO</name>
<proteinExistence type="predicted"/>
<dbReference type="AlphaFoldDB" id="A0A154PPV4"/>
<gene>
    <name evidence="1" type="ORF">WN55_06264</name>
</gene>
<keyword evidence="2" id="KW-1185">Reference proteome</keyword>